<dbReference type="GO" id="GO:0006302">
    <property type="term" value="P:double-strand break repair"/>
    <property type="evidence" value="ECO:0007669"/>
    <property type="project" value="InterPro"/>
</dbReference>
<reference evidence="4 5" key="1">
    <citation type="submission" date="2017-01" db="EMBL/GenBank/DDBJ databases">
        <title>Draft genome sequence of Pseudomonas pachastrellae type strain CCUG 46540T from a deep sea.</title>
        <authorList>
            <person name="Gomila M."/>
            <person name="Mulet M."/>
            <person name="Lalucat J."/>
            <person name="Garcia-Valdes E."/>
        </authorList>
    </citation>
    <scope>NUCLEOTIDE SEQUENCE [LARGE SCALE GENOMIC DNA]</scope>
    <source>
        <strain evidence="4 5">CCUG 46540</strain>
    </source>
</reference>
<dbReference type="AlphaFoldDB" id="A0A1S8DDP7"/>
<evidence type="ECO:0000256" key="2">
    <source>
        <dbReference type="SAM" id="MobiDB-lite"/>
    </source>
</evidence>
<evidence type="ECO:0000256" key="1">
    <source>
        <dbReference type="SAM" id="Coils"/>
    </source>
</evidence>
<proteinExistence type="predicted"/>
<comment type="caution">
    <text evidence="4">The sequence shown here is derived from an EMBL/GenBank/DDBJ whole genome shotgun (WGS) entry which is preliminary data.</text>
</comment>
<organism evidence="4 5">
    <name type="scientific">Halopseudomonas pachastrellae</name>
    <dbReference type="NCBI Taxonomy" id="254161"/>
    <lineage>
        <taxon>Bacteria</taxon>
        <taxon>Pseudomonadati</taxon>
        <taxon>Pseudomonadota</taxon>
        <taxon>Gammaproteobacteria</taxon>
        <taxon>Pseudomonadales</taxon>
        <taxon>Pseudomonadaceae</taxon>
        <taxon>Halopseudomonas</taxon>
    </lineage>
</organism>
<name>A0A1S8DDP7_9GAMM</name>
<dbReference type="PANTHER" id="PTHR41259">
    <property type="entry name" value="DOUBLE-STRAND BREAK REPAIR RAD50 ATPASE, PUTATIVE-RELATED"/>
    <property type="match status" value="1"/>
</dbReference>
<keyword evidence="5" id="KW-1185">Reference proteome</keyword>
<feature type="coiled-coil region" evidence="1">
    <location>
        <begin position="331"/>
        <end position="395"/>
    </location>
</feature>
<dbReference type="Gene3D" id="3.40.50.300">
    <property type="entry name" value="P-loop containing nucleotide triphosphate hydrolases"/>
    <property type="match status" value="2"/>
</dbReference>
<dbReference type="Proteomes" id="UP000242847">
    <property type="component" value="Unassembled WGS sequence"/>
</dbReference>
<dbReference type="Pfam" id="PF13476">
    <property type="entry name" value="AAA_23"/>
    <property type="match status" value="1"/>
</dbReference>
<feature type="domain" description="Rad50/SbcC-type AAA" evidence="3">
    <location>
        <begin position="5"/>
        <end position="376"/>
    </location>
</feature>
<dbReference type="STRING" id="254161.SAMN05216256_1179"/>
<protein>
    <recommendedName>
        <fullName evidence="3">Rad50/SbcC-type AAA domain-containing protein</fullName>
    </recommendedName>
</protein>
<dbReference type="RefSeq" id="WP_083728754.1">
    <property type="nucleotide sequence ID" value="NZ_FOUD01000017.1"/>
</dbReference>
<dbReference type="InterPro" id="IPR038729">
    <property type="entry name" value="Rad50/SbcC_AAA"/>
</dbReference>
<gene>
    <name evidence="4" type="ORF">BXT89_16265</name>
</gene>
<sequence length="882" mass="98474">MKVQSIRVEQLRQFRQPLEIRDLGPGINLFVGPNESGKSTLVRAIRAAFFERYKSSSVEDLRPWGDSSAAPEVAIEFEWQGEYWKLNKRFLRQKRCDLQIGGRSCSGEEAEDQLSTLLGYEFAGSGASKPKHWGIPGLLWVEQGQGQEINDAVDSAEAHLQAALGGNVSELTSSVGDAVFERVREERSKLRTASTDKPTGELAKAIKHVAELESHHAELLDKVDSYRLQVDRLGDLLIAQKQDDSKPWLAFRADAKAAMQQLEAIKAMQSEQAREHRELQQNQESQRLYSESLQQGSQRQALLAERQRELSGATHSLADKQALEPSLLQRLQQAQSQSQAAGEQLRLARLQEQRCERQSALQLLKSALHDAEQKLEQAKSEAASLAQQRAQLAALVVEPAALKQLKVVAQELDRLQILQQTAATRLRYQFHDGQVAKLNGVAIEGASEQLLSVPGILEIEGVGRLEIYPGGTNLAVTAERQRQYEQERLALLDRLGAADLQQAEGNAVLAQRLEGEIGSLQKAIAQLAPDGIDALAQTVQSLRERAEHAQNQLDQMPSASDSVTTVDLAQEQLSVATERLSSLESALVDQRREVALLAQQVQHLSGECERLQREVDDPATRAREEQLLQQLGMLKLEQRRLEQSLEQRSQEIHAARPDILEQDIKRLESSADAAEHASRQRDREIQDLRVRLEVMGAEGLEEQSAEVQTTLQAARGRLDELERRADALSLLQRLLQEKRQELTQRLQAPLQKHLNHYLQLLFPQASLVVDEHLKPVQLARGSRGEAFHEALGALSFGAREQMGLISRLAYADMLQEAGKPTLIILDDALVHSDTQRLAQMKRVLFDAAQRHQILLFSCHPENWQDLGIRAREMAGLKAAGTE</sequence>
<feature type="coiled-coil region" evidence="1">
    <location>
        <begin position="532"/>
        <end position="614"/>
    </location>
</feature>
<dbReference type="EMBL" id="MUBC01000048">
    <property type="protein sequence ID" value="ONM42762.1"/>
    <property type="molecule type" value="Genomic_DNA"/>
</dbReference>
<feature type="compositionally biased region" description="Polar residues" evidence="2">
    <location>
        <begin position="280"/>
        <end position="291"/>
    </location>
</feature>
<dbReference type="GO" id="GO:0016887">
    <property type="term" value="F:ATP hydrolysis activity"/>
    <property type="evidence" value="ECO:0007669"/>
    <property type="project" value="InterPro"/>
</dbReference>
<dbReference type="OrthoDB" id="9764467at2"/>
<evidence type="ECO:0000313" key="4">
    <source>
        <dbReference type="EMBL" id="ONM42762.1"/>
    </source>
</evidence>
<feature type="coiled-coil region" evidence="1">
    <location>
        <begin position="697"/>
        <end position="738"/>
    </location>
</feature>
<feature type="region of interest" description="Disordered" evidence="2">
    <location>
        <begin position="268"/>
        <end position="291"/>
    </location>
</feature>
<evidence type="ECO:0000313" key="5">
    <source>
        <dbReference type="Proteomes" id="UP000242847"/>
    </source>
</evidence>
<dbReference type="SUPFAM" id="SSF52540">
    <property type="entry name" value="P-loop containing nucleoside triphosphate hydrolases"/>
    <property type="match status" value="1"/>
</dbReference>
<dbReference type="InterPro" id="IPR027417">
    <property type="entry name" value="P-loop_NTPase"/>
</dbReference>
<accession>A0A1S8DDP7</accession>
<dbReference type="PANTHER" id="PTHR41259:SF1">
    <property type="entry name" value="DOUBLE-STRAND BREAK REPAIR RAD50 ATPASE, PUTATIVE-RELATED"/>
    <property type="match status" value="1"/>
</dbReference>
<evidence type="ECO:0000259" key="3">
    <source>
        <dbReference type="Pfam" id="PF13476"/>
    </source>
</evidence>
<keyword evidence="1" id="KW-0175">Coiled coil</keyword>